<reference evidence="6" key="1">
    <citation type="journal article" date="2019" name="Int. J. Syst. Evol. Microbiol.">
        <title>The Global Catalogue of Microorganisms (GCM) 10K type strain sequencing project: providing services to taxonomists for standard genome sequencing and annotation.</title>
        <authorList>
            <consortium name="The Broad Institute Genomics Platform"/>
            <consortium name="The Broad Institute Genome Sequencing Center for Infectious Disease"/>
            <person name="Wu L."/>
            <person name="Ma J."/>
        </authorList>
    </citation>
    <scope>NUCLEOTIDE SEQUENCE [LARGE SCALE GENOMIC DNA]</scope>
    <source>
        <strain evidence="6">JCM 9377</strain>
    </source>
</reference>
<sequence>MKLTLAEELLLLILRDDTGKPMVDGTRLNAALAGAAIVELTLDGALRLTGEDDPSHPRGRLVATGTPASDPRLSHLLAVAEGRRPKDAVSRIGGASDWRNRAGNLKEALLEDLAEAGLLTRERSRILGLFPTTSWKPADPGVEAELLQRVAAAVVGGANPGDRTAAVISLLNAVDALPKLFPDADKGAVKRRGRQIGEGDWAAPAVRKAVQEVNAVMIAVMASTSVAATAGS</sequence>
<protein>
    <recommendedName>
        <fullName evidence="7">Golgi phosphoprotein 3 GPP34</fullName>
    </recommendedName>
</protein>
<evidence type="ECO:0000256" key="2">
    <source>
        <dbReference type="ARBA" id="ARBA00023034"/>
    </source>
</evidence>
<evidence type="ECO:0000256" key="3">
    <source>
        <dbReference type="ARBA" id="ARBA00023121"/>
    </source>
</evidence>
<name>A0ABP6QIG7_9ACTN</name>
<keyword evidence="6" id="KW-1185">Reference proteome</keyword>
<evidence type="ECO:0008006" key="7">
    <source>
        <dbReference type="Google" id="ProtNLM"/>
    </source>
</evidence>
<gene>
    <name evidence="5" type="ORF">GCM10010468_51290</name>
</gene>
<dbReference type="InterPro" id="IPR038261">
    <property type="entry name" value="GPP34-like_sf"/>
</dbReference>
<evidence type="ECO:0000256" key="1">
    <source>
        <dbReference type="ARBA" id="ARBA00004255"/>
    </source>
</evidence>
<accession>A0ABP6QIG7</accession>
<dbReference type="PANTHER" id="PTHR12704:SF2">
    <property type="entry name" value="GOLGI PHOSPHOPROTEIN 3 HOMOLOG SAURON"/>
    <property type="match status" value="1"/>
</dbReference>
<organism evidence="5 6">
    <name type="scientific">Actinocorallia longicatena</name>
    <dbReference type="NCBI Taxonomy" id="111803"/>
    <lineage>
        <taxon>Bacteria</taxon>
        <taxon>Bacillati</taxon>
        <taxon>Actinomycetota</taxon>
        <taxon>Actinomycetes</taxon>
        <taxon>Streptosporangiales</taxon>
        <taxon>Thermomonosporaceae</taxon>
        <taxon>Actinocorallia</taxon>
    </lineage>
</organism>
<dbReference type="EMBL" id="BAAAUV010000014">
    <property type="protein sequence ID" value="GAA3224337.1"/>
    <property type="molecule type" value="Genomic_DNA"/>
</dbReference>
<keyword evidence="3" id="KW-0446">Lipid-binding</keyword>
<keyword evidence="2" id="KW-0333">Golgi apparatus</keyword>
<comment type="subcellular location">
    <subcellularLocation>
        <location evidence="1">Golgi apparatus membrane</location>
        <topology evidence="1">Peripheral membrane protein</topology>
        <orientation evidence="1">Cytoplasmic side</orientation>
    </subcellularLocation>
</comment>
<keyword evidence="4" id="KW-0472">Membrane</keyword>
<evidence type="ECO:0000313" key="6">
    <source>
        <dbReference type="Proteomes" id="UP001501237"/>
    </source>
</evidence>
<dbReference type="PANTHER" id="PTHR12704">
    <property type="entry name" value="TRANS-GOLGI PROTEIN GMX33"/>
    <property type="match status" value="1"/>
</dbReference>
<dbReference type="Proteomes" id="UP001501237">
    <property type="component" value="Unassembled WGS sequence"/>
</dbReference>
<dbReference type="RefSeq" id="WP_344832909.1">
    <property type="nucleotide sequence ID" value="NZ_BAAAUV010000014.1"/>
</dbReference>
<dbReference type="Pfam" id="PF05719">
    <property type="entry name" value="GPP34"/>
    <property type="match status" value="1"/>
</dbReference>
<evidence type="ECO:0000256" key="4">
    <source>
        <dbReference type="ARBA" id="ARBA00023136"/>
    </source>
</evidence>
<dbReference type="InterPro" id="IPR008628">
    <property type="entry name" value="GPP34-like"/>
</dbReference>
<proteinExistence type="predicted"/>
<comment type="caution">
    <text evidence="5">The sequence shown here is derived from an EMBL/GenBank/DDBJ whole genome shotgun (WGS) entry which is preliminary data.</text>
</comment>
<evidence type="ECO:0000313" key="5">
    <source>
        <dbReference type="EMBL" id="GAA3224337.1"/>
    </source>
</evidence>
<dbReference type="Gene3D" id="1.10.3630.10">
    <property type="entry name" value="yeast vps74-n-term truncation variant domain like"/>
    <property type="match status" value="1"/>
</dbReference>